<evidence type="ECO:0000256" key="2">
    <source>
        <dbReference type="SAM" id="Phobius"/>
    </source>
</evidence>
<keyword evidence="4" id="KW-1185">Reference proteome</keyword>
<feature type="region of interest" description="Disordered" evidence="1">
    <location>
        <begin position="1"/>
        <end position="31"/>
    </location>
</feature>
<accession>A0A9E7UCW7</accession>
<evidence type="ECO:0000256" key="1">
    <source>
        <dbReference type="SAM" id="MobiDB-lite"/>
    </source>
</evidence>
<dbReference type="Proteomes" id="UP001057580">
    <property type="component" value="Chromosome"/>
</dbReference>
<evidence type="ECO:0000313" key="3">
    <source>
        <dbReference type="EMBL" id="UWM56344.1"/>
    </source>
</evidence>
<organism evidence="3 4">
    <name type="scientific">Salinirubellus salinus</name>
    <dbReference type="NCBI Taxonomy" id="1364945"/>
    <lineage>
        <taxon>Archaea</taxon>
        <taxon>Methanobacteriati</taxon>
        <taxon>Methanobacteriota</taxon>
        <taxon>Stenosarchaea group</taxon>
        <taxon>Halobacteria</taxon>
        <taxon>Halobacteriales</taxon>
        <taxon>Natronomonadaceae</taxon>
        <taxon>Salinirubellus</taxon>
    </lineage>
</organism>
<keyword evidence="2" id="KW-0812">Transmembrane</keyword>
<feature type="transmembrane region" description="Helical" evidence="2">
    <location>
        <begin position="86"/>
        <end position="113"/>
    </location>
</feature>
<proteinExistence type="predicted"/>
<feature type="transmembrane region" description="Helical" evidence="2">
    <location>
        <begin position="162"/>
        <end position="188"/>
    </location>
</feature>
<dbReference type="AlphaFoldDB" id="A0A9E7UCW7"/>
<keyword evidence="2" id="KW-0472">Membrane</keyword>
<evidence type="ECO:0000313" key="4">
    <source>
        <dbReference type="Proteomes" id="UP001057580"/>
    </source>
</evidence>
<dbReference type="EMBL" id="CP104003">
    <property type="protein sequence ID" value="UWM56344.1"/>
    <property type="molecule type" value="Genomic_DNA"/>
</dbReference>
<dbReference type="KEGG" id="ssai:N0B31_08610"/>
<gene>
    <name evidence="3" type="ORF">N0B31_08610</name>
</gene>
<keyword evidence="2" id="KW-1133">Transmembrane helix</keyword>
<feature type="transmembrane region" description="Helical" evidence="2">
    <location>
        <begin position="50"/>
        <end position="74"/>
    </location>
</feature>
<sequence>MAHAPSSSSVSCSASRTSGSRSPAAPSAFDLPGGLPPEASYVTVRRPLSVLGLTGTALTAGAALVVGPPVAALYTRTDVATVRGRLVGVYATLGGLLAFLPSFPVYLLFLAYPLVPMVYHFEGRARGWAVAGGLLLACSLRLDDLRVLLAPLGGFGDSVLAVLAPVFTFVTPPLLGLSALFVACWLSVADGPPD</sequence>
<name>A0A9E7UCW7_9EURY</name>
<dbReference type="GeneID" id="74942478"/>
<feature type="compositionally biased region" description="Low complexity" evidence="1">
    <location>
        <begin position="1"/>
        <end position="28"/>
    </location>
</feature>
<reference evidence="3" key="1">
    <citation type="submission" date="2022-09" db="EMBL/GenBank/DDBJ databases">
        <title>Diverse halophilic archaea isolated from saline environments.</title>
        <authorList>
            <person name="Cui H.-L."/>
        </authorList>
    </citation>
    <scope>NUCLEOTIDE SEQUENCE</scope>
    <source>
        <strain evidence="3">ZS-35-S2</strain>
    </source>
</reference>
<protein>
    <submittedName>
        <fullName evidence="3">Uncharacterized protein</fullName>
    </submittedName>
</protein>
<dbReference type="RefSeq" id="WP_260643458.1">
    <property type="nucleotide sequence ID" value="NZ_CP104003.1"/>
</dbReference>